<dbReference type="EMBL" id="RXLP01000025">
    <property type="protein sequence ID" value="TCD53854.1"/>
    <property type="molecule type" value="Genomic_DNA"/>
</dbReference>
<reference evidence="1 2" key="1">
    <citation type="submission" date="2018-12" db="EMBL/GenBank/DDBJ databases">
        <title>Alloscrdovia theropitheci sp. nov: a novel taxon from the feces of the bleeding-herat monkey (Theropithecus geleda).</title>
        <authorList>
            <person name="Modesto M."/>
        </authorList>
    </citation>
    <scope>NUCLEOTIDE SEQUENCE [LARGE SCALE GENOMIC DNA]</scope>
    <source>
        <strain evidence="1 2">GLDI4/2</strain>
    </source>
</reference>
<dbReference type="AlphaFoldDB" id="A0A4R0QNU2"/>
<evidence type="ECO:0000313" key="1">
    <source>
        <dbReference type="EMBL" id="TCD53854.1"/>
    </source>
</evidence>
<dbReference type="Proteomes" id="UP000291289">
    <property type="component" value="Unassembled WGS sequence"/>
</dbReference>
<evidence type="ECO:0000313" key="2">
    <source>
        <dbReference type="Proteomes" id="UP000291289"/>
    </source>
</evidence>
<dbReference type="GO" id="GO:0003677">
    <property type="term" value="F:DNA binding"/>
    <property type="evidence" value="ECO:0007669"/>
    <property type="project" value="UniProtKB-KW"/>
</dbReference>
<proteinExistence type="predicted"/>
<keyword evidence="1" id="KW-0238">DNA-binding</keyword>
<comment type="caution">
    <text evidence="1">The sequence shown here is derived from an EMBL/GenBank/DDBJ whole genome shotgun (WGS) entry which is preliminary data.</text>
</comment>
<accession>A0A4R0QNU2</accession>
<dbReference type="RefSeq" id="WP_131284741.1">
    <property type="nucleotide sequence ID" value="NZ_RXLP01000025.1"/>
</dbReference>
<dbReference type="OrthoDB" id="3242796at2"/>
<sequence length="152" mass="17269">MRTSINQIIKGGLTDQYRYFPGNDSKRSMIDLTIASSSRYRDKTTREWVNGDTDYISVRLYGGVADQVNTLIDTQKIVKGSPLIVIGKFDPQPKTWISKDGEPRAQIVFNAETLTIDLLAQVAREKNRENTNNTTVDEWEMDGFMDTSIIPF</sequence>
<name>A0A4R0QNU2_9BIFI</name>
<gene>
    <name evidence="1" type="ORF">EJ419_06270</name>
</gene>
<protein>
    <submittedName>
        <fullName evidence="1">Single-stranded DNA-binding protein</fullName>
    </submittedName>
</protein>
<dbReference type="InterPro" id="IPR012340">
    <property type="entry name" value="NA-bd_OB-fold"/>
</dbReference>
<keyword evidence="2" id="KW-1185">Reference proteome</keyword>
<dbReference type="Gene3D" id="2.40.50.140">
    <property type="entry name" value="Nucleic acid-binding proteins"/>
    <property type="match status" value="1"/>
</dbReference>
<organism evidence="1 2">
    <name type="scientific">Alloscardovia theropitheci</name>
    <dbReference type="NCBI Taxonomy" id="2496842"/>
    <lineage>
        <taxon>Bacteria</taxon>
        <taxon>Bacillati</taxon>
        <taxon>Actinomycetota</taxon>
        <taxon>Actinomycetes</taxon>
        <taxon>Bifidobacteriales</taxon>
        <taxon>Bifidobacteriaceae</taxon>
        <taxon>Alloscardovia</taxon>
    </lineage>
</organism>
<dbReference type="SUPFAM" id="SSF50249">
    <property type="entry name" value="Nucleic acid-binding proteins"/>
    <property type="match status" value="1"/>
</dbReference>